<proteinExistence type="predicted"/>
<organism evidence="1 2">
    <name type="scientific">Deinococcus metalli</name>
    <dbReference type="NCBI Taxonomy" id="1141878"/>
    <lineage>
        <taxon>Bacteria</taxon>
        <taxon>Thermotogati</taxon>
        <taxon>Deinococcota</taxon>
        <taxon>Deinococci</taxon>
        <taxon>Deinococcales</taxon>
        <taxon>Deinococcaceae</taxon>
        <taxon>Deinococcus</taxon>
    </lineage>
</organism>
<gene>
    <name evidence="1" type="ORF">GCM10017781_37530</name>
</gene>
<name>A0ABQ3JRY9_9DEIO</name>
<evidence type="ECO:0000313" key="1">
    <source>
        <dbReference type="EMBL" id="GHF57819.1"/>
    </source>
</evidence>
<sequence>MMAVCGSGGMPDPHAIQLTVGPVETFPEAGHLQLTEVGIHRLPQWNIVKSAAHHPTAQRVQPGIDDLMA</sequence>
<dbReference type="EMBL" id="BNAJ01000012">
    <property type="protein sequence ID" value="GHF57819.1"/>
    <property type="molecule type" value="Genomic_DNA"/>
</dbReference>
<accession>A0ABQ3JRY9</accession>
<protein>
    <submittedName>
        <fullName evidence="1">Uncharacterized protein</fullName>
    </submittedName>
</protein>
<comment type="caution">
    <text evidence="1">The sequence shown here is derived from an EMBL/GenBank/DDBJ whole genome shotgun (WGS) entry which is preliminary data.</text>
</comment>
<keyword evidence="2" id="KW-1185">Reference proteome</keyword>
<evidence type="ECO:0000313" key="2">
    <source>
        <dbReference type="Proteomes" id="UP000619376"/>
    </source>
</evidence>
<reference evidence="2" key="1">
    <citation type="journal article" date="2019" name="Int. J. Syst. Evol. Microbiol.">
        <title>The Global Catalogue of Microorganisms (GCM) 10K type strain sequencing project: providing services to taxonomists for standard genome sequencing and annotation.</title>
        <authorList>
            <consortium name="The Broad Institute Genomics Platform"/>
            <consortium name="The Broad Institute Genome Sequencing Center for Infectious Disease"/>
            <person name="Wu L."/>
            <person name="Ma J."/>
        </authorList>
    </citation>
    <scope>NUCLEOTIDE SEQUENCE [LARGE SCALE GENOMIC DNA]</scope>
    <source>
        <strain evidence="2">CGMCC 1.18437</strain>
    </source>
</reference>
<dbReference type="Proteomes" id="UP000619376">
    <property type="component" value="Unassembled WGS sequence"/>
</dbReference>